<sequence>MGVKAEGNRLSIDCVLRVGFDPGNPSNNEVLQRLNHIAGLLENFKSEGSTSSTRSLKEGFFELAMQNPSPVADSLLGSHPPSTSTGSVDDRGADNDPRVLYMASSGENMLRWPIFNKVITEAEKHIRSFLLDSLDNQPHSMQAPRQVGIGSFVDEIPRLCRKYFLLCHRRNPIVDLDSLDRYAKEVTVQGLGWDGPSCQVVCQLLFGKSHLN</sequence>
<evidence type="ECO:0000313" key="3">
    <source>
        <dbReference type="Proteomes" id="UP000009882"/>
    </source>
</evidence>
<dbReference type="Proteomes" id="UP000009882">
    <property type="component" value="Unassembled WGS sequence"/>
</dbReference>
<accession>K9G5G7</accession>
<dbReference type="STRING" id="1170229.K9G5G7"/>
<evidence type="ECO:0000256" key="1">
    <source>
        <dbReference type="SAM" id="MobiDB-lite"/>
    </source>
</evidence>
<keyword evidence="3" id="KW-1185">Reference proteome</keyword>
<dbReference type="AlphaFoldDB" id="K9G5G7"/>
<dbReference type="OrthoDB" id="4356994at2759"/>
<protein>
    <submittedName>
        <fullName evidence="2">Uncharacterized protein</fullName>
    </submittedName>
</protein>
<dbReference type="InParanoid" id="K9G5G7"/>
<organism evidence="2 3">
    <name type="scientific">Penicillium digitatum (strain PHI26 / CECT 20796)</name>
    <name type="common">Green mold</name>
    <dbReference type="NCBI Taxonomy" id="1170229"/>
    <lineage>
        <taxon>Eukaryota</taxon>
        <taxon>Fungi</taxon>
        <taxon>Dikarya</taxon>
        <taxon>Ascomycota</taxon>
        <taxon>Pezizomycotina</taxon>
        <taxon>Eurotiomycetes</taxon>
        <taxon>Eurotiomycetidae</taxon>
        <taxon>Eurotiales</taxon>
        <taxon>Aspergillaceae</taxon>
        <taxon>Penicillium</taxon>
    </lineage>
</organism>
<dbReference type="OMA" id="SHRGINE"/>
<proteinExistence type="predicted"/>
<reference evidence="3" key="1">
    <citation type="journal article" date="2012" name="BMC Genomics">
        <title>Genome sequence of the necrotrophic fungus Penicillium digitatum, the main postharvest pathogen of citrus.</title>
        <authorList>
            <person name="Marcet-Houben M."/>
            <person name="Ballester A.-R."/>
            <person name="de la Fuente B."/>
            <person name="Harries E."/>
            <person name="Marcos J.F."/>
            <person name="Gonzalez-Candelas L."/>
            <person name="Gabaldon T."/>
        </authorList>
    </citation>
    <scope>NUCLEOTIDE SEQUENCE [LARGE SCALE GENOMIC DNA]</scope>
    <source>
        <strain evidence="3">PHI26 / CECT 20796</strain>
    </source>
</reference>
<gene>
    <name evidence="2" type="ORF">PDIG_21610</name>
</gene>
<comment type="caution">
    <text evidence="2">The sequence shown here is derived from an EMBL/GenBank/DDBJ whole genome shotgun (WGS) entry which is preliminary data.</text>
</comment>
<evidence type="ECO:0000313" key="2">
    <source>
        <dbReference type="EMBL" id="EKV16182.1"/>
    </source>
</evidence>
<name>K9G5G7_PEND2</name>
<dbReference type="EMBL" id="AKCT01000103">
    <property type="protein sequence ID" value="EKV16182.1"/>
    <property type="molecule type" value="Genomic_DNA"/>
</dbReference>
<feature type="region of interest" description="Disordered" evidence="1">
    <location>
        <begin position="71"/>
        <end position="95"/>
    </location>
</feature>
<dbReference type="HOGENOM" id="CLU_1300074_0_0_1"/>